<dbReference type="Proteomes" id="UP000734511">
    <property type="component" value="Unassembled WGS sequence"/>
</dbReference>
<dbReference type="RefSeq" id="WP_167985910.1">
    <property type="nucleotide sequence ID" value="NZ_JAATEJ010000026.1"/>
</dbReference>
<proteinExistence type="predicted"/>
<sequence length="108" mass="11440">MGSPNTDIHAPKVKQAGDDLSAAARTARKQVQHSLDSSDTVNAGHAGGGWSSAKELADCAHAWENHVIDLVGEMETLGEDLRNSSIDYFTEDYFVEGLLLGLGDIGGE</sequence>
<name>A0ABX0ZSV2_9ACTN</name>
<feature type="compositionally biased region" description="Polar residues" evidence="1">
    <location>
        <begin position="32"/>
        <end position="41"/>
    </location>
</feature>
<protein>
    <recommendedName>
        <fullName evidence="4">WXG100 family type VII secretion target</fullName>
    </recommendedName>
</protein>
<accession>A0ABX0ZSV2</accession>
<evidence type="ECO:0000313" key="3">
    <source>
        <dbReference type="Proteomes" id="UP000734511"/>
    </source>
</evidence>
<comment type="caution">
    <text evidence="2">The sequence shown here is derived from an EMBL/GenBank/DDBJ whole genome shotgun (WGS) entry which is preliminary data.</text>
</comment>
<evidence type="ECO:0008006" key="4">
    <source>
        <dbReference type="Google" id="ProtNLM"/>
    </source>
</evidence>
<keyword evidence="3" id="KW-1185">Reference proteome</keyword>
<reference evidence="2 3" key="1">
    <citation type="submission" date="2020-03" db="EMBL/GenBank/DDBJ databases">
        <title>WGS of actinomycetes isolated from Thailand.</title>
        <authorList>
            <person name="Thawai C."/>
        </authorList>
    </citation>
    <scope>NUCLEOTIDE SEQUENCE [LARGE SCALE GENOMIC DNA]</scope>
    <source>
        <strain evidence="2 3">PRB2-1</strain>
    </source>
</reference>
<feature type="region of interest" description="Disordered" evidence="1">
    <location>
        <begin position="22"/>
        <end position="47"/>
    </location>
</feature>
<evidence type="ECO:0000313" key="2">
    <source>
        <dbReference type="EMBL" id="NJP47074.1"/>
    </source>
</evidence>
<gene>
    <name evidence="2" type="ORF">HCN08_27260</name>
</gene>
<organism evidence="2 3">
    <name type="scientific">Actinacidiphila epipremni</name>
    <dbReference type="NCBI Taxonomy" id="2053013"/>
    <lineage>
        <taxon>Bacteria</taxon>
        <taxon>Bacillati</taxon>
        <taxon>Actinomycetota</taxon>
        <taxon>Actinomycetes</taxon>
        <taxon>Kitasatosporales</taxon>
        <taxon>Streptomycetaceae</taxon>
        <taxon>Actinacidiphila</taxon>
    </lineage>
</organism>
<evidence type="ECO:0000256" key="1">
    <source>
        <dbReference type="SAM" id="MobiDB-lite"/>
    </source>
</evidence>
<dbReference type="EMBL" id="JAATEJ010000026">
    <property type="protein sequence ID" value="NJP47074.1"/>
    <property type="molecule type" value="Genomic_DNA"/>
</dbReference>